<accession>A0AA46CAS8</accession>
<comment type="caution">
    <text evidence="2">The sequence shown here is derived from an EMBL/GenBank/DDBJ whole genome shotgun (WGS) entry which is preliminary data.</text>
</comment>
<evidence type="ECO:0000313" key="3">
    <source>
        <dbReference type="Proteomes" id="UP000254168"/>
    </source>
</evidence>
<feature type="region of interest" description="Disordered" evidence="1">
    <location>
        <begin position="48"/>
        <end position="102"/>
    </location>
</feature>
<gene>
    <name evidence="2" type="ORF">CPBF424_35150</name>
</gene>
<feature type="compositionally biased region" description="Basic residues" evidence="1">
    <location>
        <begin position="70"/>
        <end position="79"/>
    </location>
</feature>
<protein>
    <submittedName>
        <fullName evidence="2">Uncharacterized protein</fullName>
    </submittedName>
</protein>
<reference evidence="2 3" key="1">
    <citation type="submission" date="2018-06" db="EMBL/GenBank/DDBJ databases">
        <authorList>
            <person name="Pothier F. J."/>
        </authorList>
    </citation>
    <scope>NUCLEOTIDE SEQUENCE [LARGE SCALE GENOMIC DNA]</scope>
    <source>
        <strain evidence="2 3">CPBF 424</strain>
    </source>
</reference>
<name>A0AA46CAS8_9XANT</name>
<dbReference type="EMBL" id="UIHB01000006">
    <property type="protein sequence ID" value="SUZ29670.1"/>
    <property type="molecule type" value="Genomic_DNA"/>
</dbReference>
<evidence type="ECO:0000256" key="1">
    <source>
        <dbReference type="SAM" id="MobiDB-lite"/>
    </source>
</evidence>
<dbReference type="Proteomes" id="UP000254168">
    <property type="component" value="Unassembled WGS sequence"/>
</dbReference>
<proteinExistence type="predicted"/>
<keyword evidence="3" id="KW-1185">Reference proteome</keyword>
<sequence>MGAPMYCGNAGDWLRDERVREVIAARKHPSPAGEGGAQRRMRVRATPGNQYGAMASPPHPQPNPALRPGLRQRRRRTKARAPVARKLCRGAPAEEGLGHTHA</sequence>
<dbReference type="AlphaFoldDB" id="A0AA46CAS8"/>
<organism evidence="2 3">
    <name type="scientific">Xanthomonas euroxanthea</name>
    <dbReference type="NCBI Taxonomy" id="2259622"/>
    <lineage>
        <taxon>Bacteria</taxon>
        <taxon>Pseudomonadati</taxon>
        <taxon>Pseudomonadota</taxon>
        <taxon>Gammaproteobacteria</taxon>
        <taxon>Lysobacterales</taxon>
        <taxon>Lysobacteraceae</taxon>
        <taxon>Xanthomonas</taxon>
    </lineage>
</organism>
<evidence type="ECO:0000313" key="2">
    <source>
        <dbReference type="EMBL" id="SUZ29670.1"/>
    </source>
</evidence>